<dbReference type="EMBL" id="CP116805">
    <property type="protein sequence ID" value="WCL55114.1"/>
    <property type="molecule type" value="Genomic_DNA"/>
</dbReference>
<accession>A0AAE9XS33</accession>
<name>A0AAE9XS33_9PROT</name>
<organism evidence="1 2">
    <name type="scientific">Gimibacter soli</name>
    <dbReference type="NCBI Taxonomy" id="3024400"/>
    <lineage>
        <taxon>Bacteria</taxon>
        <taxon>Pseudomonadati</taxon>
        <taxon>Pseudomonadota</taxon>
        <taxon>Alphaproteobacteria</taxon>
        <taxon>Kordiimonadales</taxon>
        <taxon>Temperatibacteraceae</taxon>
        <taxon>Gimibacter</taxon>
    </lineage>
</organism>
<evidence type="ECO:0000313" key="2">
    <source>
        <dbReference type="Proteomes" id="UP001217500"/>
    </source>
</evidence>
<reference evidence="1" key="1">
    <citation type="submission" date="2023-01" db="EMBL/GenBank/DDBJ databases">
        <title>The genome sequence of Kordiimonadaceae bacterium 6D33.</title>
        <authorList>
            <person name="Liu Y."/>
        </authorList>
    </citation>
    <scope>NUCLEOTIDE SEQUENCE</scope>
    <source>
        <strain evidence="1">6D33</strain>
    </source>
</reference>
<protein>
    <submittedName>
        <fullName evidence="1">Uncharacterized protein</fullName>
    </submittedName>
</protein>
<dbReference type="RefSeq" id="WP_289504880.1">
    <property type="nucleotide sequence ID" value="NZ_CP116805.1"/>
</dbReference>
<evidence type="ECO:0000313" key="1">
    <source>
        <dbReference type="EMBL" id="WCL55114.1"/>
    </source>
</evidence>
<dbReference type="Gene3D" id="3.40.50.300">
    <property type="entry name" value="P-loop containing nucleotide triphosphate hydrolases"/>
    <property type="match status" value="1"/>
</dbReference>
<dbReference type="AlphaFoldDB" id="A0AAE9XS33"/>
<dbReference type="Proteomes" id="UP001217500">
    <property type="component" value="Chromosome"/>
</dbReference>
<sequence length="229" mass="26260">MPRFLMGSVMRQPEQGPFQMLVQTDVLDALYDIGALSTERMLKWLNSTKARVIYFVRRDKLMQAGLVGALADSHFRSVWKMPPAQRLKFDGESVDFAATNRLLNRIMEHEAELEERLEPFDNVKMLTLEDLIARPTDVLKDIGMFLGRPVSIADDLPSYASVYNSMPNMLRSIVGFRYELIDRLGLHINEAGSVLGLADELFKFGKTMPAEPRRLGRKPDTVKRWRKTR</sequence>
<gene>
    <name evidence="1" type="ORF">PH603_05000</name>
</gene>
<dbReference type="KEGG" id="gso:PH603_05000"/>
<keyword evidence="2" id="KW-1185">Reference proteome</keyword>
<dbReference type="InterPro" id="IPR027417">
    <property type="entry name" value="P-loop_NTPase"/>
</dbReference>
<dbReference type="SUPFAM" id="SSF52540">
    <property type="entry name" value="P-loop containing nucleoside triphosphate hydrolases"/>
    <property type="match status" value="1"/>
</dbReference>
<proteinExistence type="predicted"/>